<comment type="caution">
    <text evidence="2">The sequence shown here is derived from an EMBL/GenBank/DDBJ whole genome shotgun (WGS) entry which is preliminary data.</text>
</comment>
<organism evidence="2 3">
    <name type="scientific">Paraburkholderia nemoris</name>
    <dbReference type="NCBI Taxonomy" id="2793076"/>
    <lineage>
        <taxon>Bacteria</taxon>
        <taxon>Pseudomonadati</taxon>
        <taxon>Pseudomonadota</taxon>
        <taxon>Betaproteobacteria</taxon>
        <taxon>Burkholderiales</taxon>
        <taxon>Burkholderiaceae</taxon>
        <taxon>Paraburkholderia</taxon>
    </lineage>
</organism>
<feature type="region of interest" description="Disordered" evidence="1">
    <location>
        <begin position="1"/>
        <end position="32"/>
    </location>
</feature>
<dbReference type="EMBL" id="CAJNBH010000016">
    <property type="protein sequence ID" value="CAE6798181.1"/>
    <property type="molecule type" value="Genomic_DNA"/>
</dbReference>
<dbReference type="Proteomes" id="UP000673821">
    <property type="component" value="Unassembled WGS sequence"/>
</dbReference>
<proteinExistence type="predicted"/>
<name>A0ABM8SAJ1_9BURK</name>
<accession>A0ABM8SAJ1</accession>
<evidence type="ECO:0000313" key="2">
    <source>
        <dbReference type="EMBL" id="CAE6798181.1"/>
    </source>
</evidence>
<evidence type="ECO:0000313" key="3">
    <source>
        <dbReference type="Proteomes" id="UP000673821"/>
    </source>
</evidence>
<evidence type="ECO:0000256" key="1">
    <source>
        <dbReference type="SAM" id="MobiDB-lite"/>
    </source>
</evidence>
<sequence>MPSYSTTRPIHRLGLPDHPVHSDAPGTKSPAPNVRAFIANQFGAELSHWARTSMETRLSGCRQAMTALLPPSGH</sequence>
<keyword evidence="3" id="KW-1185">Reference proteome</keyword>
<reference evidence="2 3" key="1">
    <citation type="submission" date="2021-02" db="EMBL/GenBank/DDBJ databases">
        <authorList>
            <person name="Vanwijnsberghe S."/>
        </authorList>
    </citation>
    <scope>NUCLEOTIDE SEQUENCE [LARGE SCALE GENOMIC DNA]</scope>
    <source>
        <strain evidence="2 3">R-69776</strain>
    </source>
</reference>
<protein>
    <submittedName>
        <fullName evidence="2">Uncharacterized protein</fullName>
    </submittedName>
</protein>
<gene>
    <name evidence="2" type="ORF">R69776_05086</name>
</gene>